<feature type="transmembrane region" description="Helical" evidence="10">
    <location>
        <begin position="85"/>
        <end position="102"/>
    </location>
</feature>
<feature type="transmembrane region" description="Helical" evidence="10">
    <location>
        <begin position="7"/>
        <end position="27"/>
    </location>
</feature>
<sequence length="401" mass="45280">MRSFSLFVFSLIRVVMLVILSIYFFQMIDLPDVGRTVFVGAAIALFVVSHFIQMSGASHVLRVSCAGVDFLLIAGFGFLFPQSGYLYLIFFGVFSTTVFLMFTDKRLLWTFSISFVVVWALVSWNVYRVVGVFEVTSNIVNAMFTFYGAVVGTLIRNFQASKETIAEQYEQLTETHVALQDAHRQLRSYAEQVEQLTAARERTEIAREIHDTVGHKMTALIVQLQLAQEMVKRDEEKSMAILSVCEQLTRESLHDIRMSVRALKEDSKQHFIESINELLQEFAALTKMETRLDVVGDECEVPSRIQPTVKRIIQEALTNAKKHGNAEVCVVSLQTREEELLVSIQDNGVGVQNVVPNFGLINMKERVSEFGGSFEVMSKDGEGFVITMTIPLREKSVGVLR</sequence>
<dbReference type="PANTHER" id="PTHR24421">
    <property type="entry name" value="NITRATE/NITRITE SENSOR PROTEIN NARX-RELATED"/>
    <property type="match status" value="1"/>
</dbReference>
<evidence type="ECO:0000256" key="7">
    <source>
        <dbReference type="ARBA" id="ARBA00022840"/>
    </source>
</evidence>
<dbReference type="InterPro" id="IPR011712">
    <property type="entry name" value="Sig_transdc_His_kin_sub3_dim/P"/>
</dbReference>
<evidence type="ECO:0000256" key="2">
    <source>
        <dbReference type="ARBA" id="ARBA00012438"/>
    </source>
</evidence>
<evidence type="ECO:0000256" key="1">
    <source>
        <dbReference type="ARBA" id="ARBA00000085"/>
    </source>
</evidence>
<feature type="coiled-coil region" evidence="9">
    <location>
        <begin position="155"/>
        <end position="206"/>
    </location>
</feature>
<dbReference type="CDD" id="cd16917">
    <property type="entry name" value="HATPase_UhpB-NarQ-NarX-like"/>
    <property type="match status" value="1"/>
</dbReference>
<accession>A0ABU4GEH0</accession>
<dbReference type="Gene3D" id="3.30.565.10">
    <property type="entry name" value="Histidine kinase-like ATPase, C-terminal domain"/>
    <property type="match status" value="1"/>
</dbReference>
<feature type="domain" description="Histidine kinase/HSP90-like ATPase" evidence="11">
    <location>
        <begin position="304"/>
        <end position="394"/>
    </location>
</feature>
<keyword evidence="4" id="KW-0808">Transferase</keyword>
<dbReference type="InterPro" id="IPR036890">
    <property type="entry name" value="HATPase_C_sf"/>
</dbReference>
<keyword evidence="8" id="KW-0902">Two-component regulatory system</keyword>
<keyword evidence="10" id="KW-1133">Transmembrane helix</keyword>
<dbReference type="EMBL" id="JAUBDI010000020">
    <property type="protein sequence ID" value="MDW0114715.1"/>
    <property type="molecule type" value="Genomic_DNA"/>
</dbReference>
<feature type="transmembrane region" description="Helical" evidence="10">
    <location>
        <begin position="107"/>
        <end position="127"/>
    </location>
</feature>
<evidence type="ECO:0000256" key="8">
    <source>
        <dbReference type="ARBA" id="ARBA00023012"/>
    </source>
</evidence>
<dbReference type="Pfam" id="PF07730">
    <property type="entry name" value="HisKA_3"/>
    <property type="match status" value="1"/>
</dbReference>
<feature type="transmembrane region" description="Helical" evidence="10">
    <location>
        <begin position="59"/>
        <end position="79"/>
    </location>
</feature>
<keyword evidence="3" id="KW-0597">Phosphoprotein</keyword>
<keyword evidence="5" id="KW-0547">Nucleotide-binding</keyword>
<dbReference type="SUPFAM" id="SSF55874">
    <property type="entry name" value="ATPase domain of HSP90 chaperone/DNA topoisomerase II/histidine kinase"/>
    <property type="match status" value="1"/>
</dbReference>
<feature type="transmembrane region" description="Helical" evidence="10">
    <location>
        <begin position="139"/>
        <end position="158"/>
    </location>
</feature>
<evidence type="ECO:0000256" key="9">
    <source>
        <dbReference type="SAM" id="Coils"/>
    </source>
</evidence>
<keyword evidence="10" id="KW-0812">Transmembrane</keyword>
<dbReference type="RefSeq" id="WP_317945959.1">
    <property type="nucleotide sequence ID" value="NZ_JAUBDI010000020.1"/>
</dbReference>
<evidence type="ECO:0000256" key="5">
    <source>
        <dbReference type="ARBA" id="ARBA00022741"/>
    </source>
</evidence>
<evidence type="ECO:0000313" key="12">
    <source>
        <dbReference type="EMBL" id="MDW0114715.1"/>
    </source>
</evidence>
<keyword evidence="10" id="KW-0472">Membrane</keyword>
<organism evidence="12 13">
    <name type="scientific">Sporosarcina saromensis</name>
    <dbReference type="NCBI Taxonomy" id="359365"/>
    <lineage>
        <taxon>Bacteria</taxon>
        <taxon>Bacillati</taxon>
        <taxon>Bacillota</taxon>
        <taxon>Bacilli</taxon>
        <taxon>Bacillales</taxon>
        <taxon>Caryophanaceae</taxon>
        <taxon>Sporosarcina</taxon>
    </lineage>
</organism>
<dbReference type="Gene3D" id="1.20.5.1930">
    <property type="match status" value="1"/>
</dbReference>
<evidence type="ECO:0000256" key="4">
    <source>
        <dbReference type="ARBA" id="ARBA00022679"/>
    </source>
</evidence>
<evidence type="ECO:0000259" key="11">
    <source>
        <dbReference type="SMART" id="SM00387"/>
    </source>
</evidence>
<comment type="caution">
    <text evidence="12">The sequence shown here is derived from an EMBL/GenBank/DDBJ whole genome shotgun (WGS) entry which is preliminary data.</text>
</comment>
<comment type="catalytic activity">
    <reaction evidence="1">
        <text>ATP + protein L-histidine = ADP + protein N-phospho-L-histidine.</text>
        <dbReference type="EC" id="2.7.13.3"/>
    </reaction>
</comment>
<name>A0ABU4GEH0_9BACL</name>
<dbReference type="Pfam" id="PF02518">
    <property type="entry name" value="HATPase_c"/>
    <property type="match status" value="1"/>
</dbReference>
<dbReference type="EC" id="2.7.13.3" evidence="2"/>
<keyword evidence="6 12" id="KW-0418">Kinase</keyword>
<reference evidence="12 13" key="1">
    <citation type="submission" date="2023-06" db="EMBL/GenBank/DDBJ databases">
        <title>Sporosarcina sp. nov., isolated from Korean traditional fermented seafood 'Jeotgal'.</title>
        <authorList>
            <person name="Yang A.I."/>
            <person name="Shin N.-R."/>
        </authorList>
    </citation>
    <scope>NUCLEOTIDE SEQUENCE [LARGE SCALE GENOMIC DNA]</scope>
    <source>
        <strain evidence="12 13">KCTC13119</strain>
    </source>
</reference>
<gene>
    <name evidence="12" type="ORF">QT711_16070</name>
</gene>
<evidence type="ECO:0000256" key="10">
    <source>
        <dbReference type="SAM" id="Phobius"/>
    </source>
</evidence>
<proteinExistence type="predicted"/>
<keyword evidence="13" id="KW-1185">Reference proteome</keyword>
<keyword evidence="7" id="KW-0067">ATP-binding</keyword>
<feature type="transmembrane region" description="Helical" evidence="10">
    <location>
        <begin position="33"/>
        <end position="52"/>
    </location>
</feature>
<dbReference type="PANTHER" id="PTHR24421:SF10">
    <property type="entry name" value="NITRATE_NITRITE SENSOR PROTEIN NARQ"/>
    <property type="match status" value="1"/>
</dbReference>
<dbReference type="GO" id="GO:0016301">
    <property type="term" value="F:kinase activity"/>
    <property type="evidence" value="ECO:0007669"/>
    <property type="project" value="UniProtKB-KW"/>
</dbReference>
<evidence type="ECO:0000313" key="13">
    <source>
        <dbReference type="Proteomes" id="UP001282284"/>
    </source>
</evidence>
<keyword evidence="9" id="KW-0175">Coiled coil</keyword>
<evidence type="ECO:0000256" key="3">
    <source>
        <dbReference type="ARBA" id="ARBA00022553"/>
    </source>
</evidence>
<dbReference type="Proteomes" id="UP001282284">
    <property type="component" value="Unassembled WGS sequence"/>
</dbReference>
<dbReference type="InterPro" id="IPR050482">
    <property type="entry name" value="Sensor_HK_TwoCompSys"/>
</dbReference>
<protein>
    <recommendedName>
        <fullName evidence="2">histidine kinase</fullName>
        <ecNumber evidence="2">2.7.13.3</ecNumber>
    </recommendedName>
</protein>
<dbReference type="SMART" id="SM00387">
    <property type="entry name" value="HATPase_c"/>
    <property type="match status" value="1"/>
</dbReference>
<evidence type="ECO:0000256" key="6">
    <source>
        <dbReference type="ARBA" id="ARBA00022777"/>
    </source>
</evidence>
<dbReference type="InterPro" id="IPR003594">
    <property type="entry name" value="HATPase_dom"/>
</dbReference>